<feature type="transmembrane region" description="Helical" evidence="1">
    <location>
        <begin position="86"/>
        <end position="105"/>
    </location>
</feature>
<feature type="transmembrane region" description="Helical" evidence="1">
    <location>
        <begin position="40"/>
        <end position="56"/>
    </location>
</feature>
<sequence>MNGLYMIHKYFGELLQIIPVVLLVWYAIRNKTPLQRIAPIMLDINVLLGILVLFVQKIPVSVWHPVMMLIAMFLGHFVARNTNRSVVIGAWVVNLLLIVGAILLAKKAVGPILSF</sequence>
<comment type="caution">
    <text evidence="2">The sequence shown here is derived from an EMBL/GenBank/DDBJ whole genome shotgun (WGS) entry which is preliminary data.</text>
</comment>
<gene>
    <name evidence="2" type="ORF">GCM10008938_30180</name>
</gene>
<keyword evidence="1" id="KW-0812">Transmembrane</keyword>
<evidence type="ECO:0000313" key="3">
    <source>
        <dbReference type="Proteomes" id="UP000632222"/>
    </source>
</evidence>
<dbReference type="RefSeq" id="WP_189003735.1">
    <property type="nucleotide sequence ID" value="NZ_BMOD01000011.1"/>
</dbReference>
<organism evidence="2 3">
    <name type="scientific">Deinococcus roseus</name>
    <dbReference type="NCBI Taxonomy" id="392414"/>
    <lineage>
        <taxon>Bacteria</taxon>
        <taxon>Thermotogati</taxon>
        <taxon>Deinococcota</taxon>
        <taxon>Deinococci</taxon>
        <taxon>Deinococcales</taxon>
        <taxon>Deinococcaceae</taxon>
        <taxon>Deinococcus</taxon>
    </lineage>
</organism>
<proteinExistence type="predicted"/>
<keyword evidence="1" id="KW-1133">Transmembrane helix</keyword>
<reference evidence="3" key="1">
    <citation type="journal article" date="2019" name="Int. J. Syst. Evol. Microbiol.">
        <title>The Global Catalogue of Microorganisms (GCM) 10K type strain sequencing project: providing services to taxonomists for standard genome sequencing and annotation.</title>
        <authorList>
            <consortium name="The Broad Institute Genomics Platform"/>
            <consortium name="The Broad Institute Genome Sequencing Center for Infectious Disease"/>
            <person name="Wu L."/>
            <person name="Ma J."/>
        </authorList>
    </citation>
    <scope>NUCLEOTIDE SEQUENCE [LARGE SCALE GENOMIC DNA]</scope>
    <source>
        <strain evidence="3">JCM 14370</strain>
    </source>
</reference>
<keyword evidence="3" id="KW-1185">Reference proteome</keyword>
<evidence type="ECO:0000313" key="2">
    <source>
        <dbReference type="EMBL" id="GGJ42104.1"/>
    </source>
</evidence>
<evidence type="ECO:0000256" key="1">
    <source>
        <dbReference type="SAM" id="Phobius"/>
    </source>
</evidence>
<name>A0ABQ2D3Y0_9DEIO</name>
<keyword evidence="1" id="KW-0472">Membrane</keyword>
<dbReference type="Proteomes" id="UP000632222">
    <property type="component" value="Unassembled WGS sequence"/>
</dbReference>
<evidence type="ECO:0008006" key="4">
    <source>
        <dbReference type="Google" id="ProtNLM"/>
    </source>
</evidence>
<accession>A0ABQ2D3Y0</accession>
<dbReference type="EMBL" id="BMOD01000011">
    <property type="protein sequence ID" value="GGJ42104.1"/>
    <property type="molecule type" value="Genomic_DNA"/>
</dbReference>
<feature type="transmembrane region" description="Helical" evidence="1">
    <location>
        <begin position="6"/>
        <end position="28"/>
    </location>
</feature>
<feature type="transmembrane region" description="Helical" evidence="1">
    <location>
        <begin position="62"/>
        <end position="79"/>
    </location>
</feature>
<protein>
    <recommendedName>
        <fullName evidence="4">Invasion protein</fullName>
    </recommendedName>
</protein>